<accession>A0ACC1RLL9</accession>
<organism evidence="1 2">
    <name type="scientific">Fusarium decemcellulare</name>
    <dbReference type="NCBI Taxonomy" id="57161"/>
    <lineage>
        <taxon>Eukaryota</taxon>
        <taxon>Fungi</taxon>
        <taxon>Dikarya</taxon>
        <taxon>Ascomycota</taxon>
        <taxon>Pezizomycotina</taxon>
        <taxon>Sordariomycetes</taxon>
        <taxon>Hypocreomycetidae</taxon>
        <taxon>Hypocreales</taxon>
        <taxon>Nectriaceae</taxon>
        <taxon>Fusarium</taxon>
        <taxon>Fusarium decemcellulare species complex</taxon>
    </lineage>
</organism>
<evidence type="ECO:0000313" key="2">
    <source>
        <dbReference type="Proteomes" id="UP001148629"/>
    </source>
</evidence>
<keyword evidence="2" id="KW-1185">Reference proteome</keyword>
<name>A0ACC1RLL9_9HYPO</name>
<proteinExistence type="predicted"/>
<dbReference type="Proteomes" id="UP001148629">
    <property type="component" value="Unassembled WGS sequence"/>
</dbReference>
<dbReference type="EMBL" id="JANRMS010002499">
    <property type="protein sequence ID" value="KAJ3522191.1"/>
    <property type="molecule type" value="Genomic_DNA"/>
</dbReference>
<comment type="caution">
    <text evidence="1">The sequence shown here is derived from an EMBL/GenBank/DDBJ whole genome shotgun (WGS) entry which is preliminary data.</text>
</comment>
<protein>
    <submittedName>
        <fullName evidence="1">Uncharacterized protein</fullName>
    </submittedName>
</protein>
<gene>
    <name evidence="1" type="ORF">NM208_g12965</name>
</gene>
<reference evidence="1" key="1">
    <citation type="submission" date="2022-08" db="EMBL/GenBank/DDBJ databases">
        <title>Genome Sequence of Fusarium decemcellulare.</title>
        <authorList>
            <person name="Buettner E."/>
        </authorList>
    </citation>
    <scope>NUCLEOTIDE SEQUENCE</scope>
    <source>
        <strain evidence="1">Babe19</strain>
    </source>
</reference>
<evidence type="ECO:0000313" key="1">
    <source>
        <dbReference type="EMBL" id="KAJ3522191.1"/>
    </source>
</evidence>
<sequence length="258" mass="27650">MSLLQLKFYLDNEESPIIASTVANGNSSFRVGILLDMKQPGWWNIAALTCRVNTVGDGPRVGHNAWAVADNVADVPADVPRRVGFALLGPNGRFRLMELQSNIALRPAHEFASAADEVRTKDVVETTSCIHGRPRQDLVGGHPPLRLEKRHHTSSAGEAKAWAPNFANLGRSAGSVRILDASTLEDIGFEGIHDGLGAPGGWDPSGQGGSRLHLGGRYGGGNGVYLDKRSWAKDIRSLHGRPVNSRLGHNKDGGGGYR</sequence>